<gene>
    <name evidence="2" type="ORF">AMTR_s00062p00131550</name>
</gene>
<evidence type="ECO:0000313" key="3">
    <source>
        <dbReference type="Proteomes" id="UP000017836"/>
    </source>
</evidence>
<feature type="region of interest" description="Disordered" evidence="1">
    <location>
        <begin position="1"/>
        <end position="23"/>
    </location>
</feature>
<dbReference type="Gramene" id="ERN19607">
    <property type="protein sequence ID" value="ERN19607"/>
    <property type="gene ID" value="AMTR_s00062p00131550"/>
</dbReference>
<evidence type="ECO:0000256" key="1">
    <source>
        <dbReference type="SAM" id="MobiDB-lite"/>
    </source>
</evidence>
<keyword evidence="3" id="KW-1185">Reference proteome</keyword>
<name>U5DDW4_AMBTC</name>
<protein>
    <submittedName>
        <fullName evidence="2">Uncharacterized protein</fullName>
    </submittedName>
</protein>
<reference evidence="3" key="1">
    <citation type="journal article" date="2013" name="Science">
        <title>The Amborella genome and the evolution of flowering plants.</title>
        <authorList>
            <consortium name="Amborella Genome Project"/>
        </authorList>
    </citation>
    <scope>NUCLEOTIDE SEQUENCE [LARGE SCALE GENOMIC DNA]</scope>
</reference>
<sequence length="155" mass="17062">MTCLISRTIHPSSPGPDPRSGRKLPAFSELPFTALTATSLARHLSANKFIWLVHQPAQPVLAHPSLPSSLARCCVSLTKTFPSRRLPPTFRGSIGITCYWNEGRRSQSLQSRKAAVTKEKEFHDQRSVSPNQTKLGFSPKVKKGLKGMIARTEGV</sequence>
<dbReference type="HOGENOM" id="CLU_1697887_0_0_1"/>
<organism evidence="2 3">
    <name type="scientific">Amborella trichopoda</name>
    <dbReference type="NCBI Taxonomy" id="13333"/>
    <lineage>
        <taxon>Eukaryota</taxon>
        <taxon>Viridiplantae</taxon>
        <taxon>Streptophyta</taxon>
        <taxon>Embryophyta</taxon>
        <taxon>Tracheophyta</taxon>
        <taxon>Spermatophyta</taxon>
        <taxon>Magnoliopsida</taxon>
        <taxon>Amborellales</taxon>
        <taxon>Amborellaceae</taxon>
        <taxon>Amborella</taxon>
    </lineage>
</organism>
<feature type="region of interest" description="Disordered" evidence="1">
    <location>
        <begin position="118"/>
        <end position="137"/>
    </location>
</feature>
<dbReference type="Proteomes" id="UP000017836">
    <property type="component" value="Unassembled WGS sequence"/>
</dbReference>
<dbReference type="EMBL" id="KI392068">
    <property type="protein sequence ID" value="ERN19607.1"/>
    <property type="molecule type" value="Genomic_DNA"/>
</dbReference>
<proteinExistence type="predicted"/>
<dbReference type="AlphaFoldDB" id="U5DDW4"/>
<accession>U5DDW4</accession>
<evidence type="ECO:0000313" key="2">
    <source>
        <dbReference type="EMBL" id="ERN19607.1"/>
    </source>
</evidence>